<dbReference type="PANTHER" id="PTHR13832:SF827">
    <property type="entry name" value="PROTEIN PHOSPHATASE 1L"/>
    <property type="match status" value="1"/>
</dbReference>
<dbReference type="Pfam" id="PF13672">
    <property type="entry name" value="PP2C_2"/>
    <property type="match status" value="1"/>
</dbReference>
<dbReference type="SMART" id="SM00332">
    <property type="entry name" value="PP2Cc"/>
    <property type="match status" value="1"/>
</dbReference>
<accession>A0A6V8NZ90</accession>
<dbReference type="InterPro" id="IPR006141">
    <property type="entry name" value="Intein_N"/>
</dbReference>
<dbReference type="EMBL" id="BLRX01000130">
    <property type="protein sequence ID" value="GFP25582.1"/>
    <property type="molecule type" value="Genomic_DNA"/>
</dbReference>
<dbReference type="GO" id="GO:0016539">
    <property type="term" value="P:intein-mediated protein splicing"/>
    <property type="evidence" value="ECO:0007669"/>
    <property type="project" value="InterPro"/>
</dbReference>
<dbReference type="InterPro" id="IPR015655">
    <property type="entry name" value="PP2C"/>
</dbReference>
<dbReference type="PROSITE" id="PS51746">
    <property type="entry name" value="PPM_2"/>
    <property type="match status" value="1"/>
</dbReference>
<proteinExistence type="predicted"/>
<feature type="domain" description="PPM-type phosphatase" evidence="1">
    <location>
        <begin position="2"/>
        <end position="250"/>
    </location>
</feature>
<dbReference type="AlphaFoldDB" id="A0A6V8NZ90"/>
<evidence type="ECO:0000259" key="1">
    <source>
        <dbReference type="PROSITE" id="PS51746"/>
    </source>
</evidence>
<dbReference type="InterPro" id="IPR036457">
    <property type="entry name" value="PPM-type-like_dom_sf"/>
</dbReference>
<comment type="caution">
    <text evidence="2">The sequence shown here is derived from an EMBL/GenBank/DDBJ whole genome shotgun (WGS) entry which is preliminary data.</text>
</comment>
<dbReference type="Proteomes" id="UP000543224">
    <property type="component" value="Unassembled WGS sequence"/>
</dbReference>
<sequence>MKFLSAGQSDKGVSRQNNEDNFCVDEDLRLFIVADGLGGAAAGEVASRMAVETIRDYVKRSSTMNEPFVGDYDKRFSNASNRIASGIRLANQAIYEASQSNVKWRGMGTTVAAALLDGSKMSIAHAGDSRIYLIRASSIVQLTDDHSIVSEQIKSGLLTKEEAEGSEVRNIITRALGTTPSVDIDLDEIDLMDADRVVLCSDGLTTMAPDNVILSTVAASDEPDRVCSALIDIANKNGGKDNITVALVYLFADGS</sequence>
<reference evidence="2 3" key="1">
    <citation type="journal article" date="2020" name="Front. Microbiol.">
        <title>Single-cell genomics of novel Actinobacteria with the Wood-Ljungdahl pathway discovered in a serpentinizing system.</title>
        <authorList>
            <person name="Merino N."/>
            <person name="Kawai M."/>
            <person name="Boyd E.S."/>
            <person name="Colman D.R."/>
            <person name="McGlynn S.E."/>
            <person name="Nealson K.H."/>
            <person name="Kurokawa K."/>
            <person name="Hongoh Y."/>
        </authorList>
    </citation>
    <scope>NUCLEOTIDE SEQUENCE [LARGE SCALE GENOMIC DNA]</scope>
    <source>
        <strain evidence="2 3">S25</strain>
    </source>
</reference>
<dbReference type="PANTHER" id="PTHR13832">
    <property type="entry name" value="PROTEIN PHOSPHATASE 2C"/>
    <property type="match status" value="1"/>
</dbReference>
<evidence type="ECO:0000313" key="3">
    <source>
        <dbReference type="Proteomes" id="UP000543224"/>
    </source>
</evidence>
<protein>
    <submittedName>
        <fullName evidence="2">PPM family protein phosphatase</fullName>
    </submittedName>
</protein>
<dbReference type="CDD" id="cd00143">
    <property type="entry name" value="PP2Cc"/>
    <property type="match status" value="1"/>
</dbReference>
<dbReference type="GO" id="GO:0004722">
    <property type="term" value="F:protein serine/threonine phosphatase activity"/>
    <property type="evidence" value="ECO:0007669"/>
    <property type="project" value="InterPro"/>
</dbReference>
<dbReference type="NCBIfam" id="NF033484">
    <property type="entry name" value="Stp1_PP2C_phos"/>
    <property type="match status" value="1"/>
</dbReference>
<dbReference type="InterPro" id="IPR001932">
    <property type="entry name" value="PPM-type_phosphatase-like_dom"/>
</dbReference>
<dbReference type="SUPFAM" id="SSF81606">
    <property type="entry name" value="PP2C-like"/>
    <property type="match status" value="1"/>
</dbReference>
<organism evidence="2 3">
    <name type="scientific">Candidatus Hakubella thermalkaliphila</name>
    <dbReference type="NCBI Taxonomy" id="2754717"/>
    <lineage>
        <taxon>Bacteria</taxon>
        <taxon>Bacillati</taxon>
        <taxon>Actinomycetota</taxon>
        <taxon>Actinomycetota incertae sedis</taxon>
        <taxon>Candidatus Hakubellales</taxon>
        <taxon>Candidatus Hakubellaceae</taxon>
        <taxon>Candidatus Hakubella</taxon>
    </lineage>
</organism>
<name>A0A6V8NZ90_9ACTN</name>
<gene>
    <name evidence="2" type="ORF">HKBW3S25_01062</name>
</gene>
<evidence type="ECO:0000313" key="2">
    <source>
        <dbReference type="EMBL" id="GFP25582.1"/>
    </source>
</evidence>
<dbReference type="SMART" id="SM00331">
    <property type="entry name" value="PP2C_SIG"/>
    <property type="match status" value="1"/>
</dbReference>
<dbReference type="PROSITE" id="PS50817">
    <property type="entry name" value="INTEIN_N_TER"/>
    <property type="match status" value="1"/>
</dbReference>
<dbReference type="Gene3D" id="3.60.40.10">
    <property type="entry name" value="PPM-type phosphatase domain"/>
    <property type="match status" value="1"/>
</dbReference>